<dbReference type="Proteomes" id="UP000298210">
    <property type="component" value="Unassembled WGS sequence"/>
</dbReference>
<comment type="caution">
    <text evidence="1">The sequence shown here is derived from an EMBL/GenBank/DDBJ whole genome shotgun (WGS) entry which is preliminary data.</text>
</comment>
<dbReference type="PIRSF" id="PIRSF011570">
    <property type="entry name" value="SpoVAD"/>
    <property type="match status" value="1"/>
</dbReference>
<reference evidence="1 2" key="1">
    <citation type="submission" date="2019-03" db="EMBL/GenBank/DDBJ databases">
        <authorList>
            <person name="Liu G."/>
        </authorList>
    </citation>
    <scope>NUCLEOTIDE SEQUENCE [LARGE SCALE GENOMIC DNA]</scope>
    <source>
        <strain evidence="1 2">DSM 19099</strain>
    </source>
</reference>
<dbReference type="NCBIfam" id="NF006160">
    <property type="entry name" value="PRK08304.1"/>
    <property type="match status" value="1"/>
</dbReference>
<gene>
    <name evidence="1" type="primary">spoVAD</name>
    <name evidence="1" type="ORF">E2L03_14325</name>
</gene>
<dbReference type="EMBL" id="SNUX01000003">
    <property type="protein sequence ID" value="TES48293.1"/>
    <property type="molecule type" value="Genomic_DNA"/>
</dbReference>
<organism evidence="1 2">
    <name type="scientific">Shouchella lehensis</name>
    <dbReference type="NCBI Taxonomy" id="300825"/>
    <lineage>
        <taxon>Bacteria</taxon>
        <taxon>Bacillati</taxon>
        <taxon>Bacillota</taxon>
        <taxon>Bacilli</taxon>
        <taxon>Bacillales</taxon>
        <taxon>Bacillaceae</taxon>
        <taxon>Shouchella</taxon>
    </lineage>
</organism>
<name>A0A4Y7WIP8_9BACI</name>
<proteinExistence type="predicted"/>
<dbReference type="AlphaFoldDB" id="A0A4Y7WIP8"/>
<dbReference type="NCBIfam" id="TIGR02845">
    <property type="entry name" value="spore_V_AD"/>
    <property type="match status" value="1"/>
</dbReference>
<accession>A0A4Y7WIP8</accession>
<evidence type="ECO:0000313" key="2">
    <source>
        <dbReference type="Proteomes" id="UP000298210"/>
    </source>
</evidence>
<dbReference type="GO" id="GO:0016746">
    <property type="term" value="F:acyltransferase activity"/>
    <property type="evidence" value="ECO:0007669"/>
    <property type="project" value="InterPro"/>
</dbReference>
<sequence length="335" mass="36237">MVNKKRVIQFKTPVYVEERGTAVGPKEGSGPLGHGFDYVFPSLLCGEKDWQTAEKKMTEKAITYCLHKQRLKDNHLDLFIAGDLTNQSTVSSQIARNLHVPFIGSYSACATAIENCIVAGMWINGGGARHVLCASSSHIGGCEKQFRFPIEFAQQKPDTAQTTVTGAGAIILGRHQSMIQMTEGLLGKVIDLGINNPYELGAAMAPAAADTLLTYLQETEQKPSDFDLILTGDLARSGSEIFKKLLREHGVIVSENYDDCGVMMYGTNQQVLAGGSGAGCCATVVFGHIFNEILANRLKRVLVIATGALHSANTVQQHKTIPCIAHAVVFERRGN</sequence>
<dbReference type="Pfam" id="PF07451">
    <property type="entry name" value="SpoVAD"/>
    <property type="match status" value="1"/>
</dbReference>
<dbReference type="InterPro" id="IPR010894">
    <property type="entry name" value="SpoVAD"/>
</dbReference>
<dbReference type="Gene3D" id="3.40.47.40">
    <property type="entry name" value="Stage V sporulation protein AD"/>
    <property type="match status" value="1"/>
</dbReference>
<evidence type="ECO:0000313" key="1">
    <source>
        <dbReference type="EMBL" id="TES48293.1"/>
    </source>
</evidence>
<dbReference type="InterPro" id="IPR038369">
    <property type="entry name" value="SpoVAD_sf"/>
</dbReference>
<dbReference type="RefSeq" id="WP_095150126.1">
    <property type="nucleotide sequence ID" value="NZ_LDIM01000014.1"/>
</dbReference>
<dbReference type="InterPro" id="IPR016039">
    <property type="entry name" value="Thiolase-like"/>
</dbReference>
<protein>
    <submittedName>
        <fullName evidence="1">Stage V sporulation protein AD</fullName>
    </submittedName>
</protein>
<dbReference type="SUPFAM" id="SSF53901">
    <property type="entry name" value="Thiolase-like"/>
    <property type="match status" value="1"/>
</dbReference>